<reference evidence="1" key="1">
    <citation type="journal article" date="2014" name="Nat. Commun.">
        <title>The tobacco genome sequence and its comparison with those of tomato and potato.</title>
        <authorList>
            <person name="Sierro N."/>
            <person name="Battey J.N."/>
            <person name="Ouadi S."/>
            <person name="Bakaher N."/>
            <person name="Bovet L."/>
            <person name="Willig A."/>
            <person name="Goepfert S."/>
            <person name="Peitsch M.C."/>
            <person name="Ivanov N.V."/>
        </authorList>
    </citation>
    <scope>NUCLEOTIDE SEQUENCE [LARGE SCALE GENOMIC DNA]</scope>
</reference>
<reference evidence="2" key="2">
    <citation type="submission" date="2025-08" db="UniProtKB">
        <authorList>
            <consortium name="RefSeq"/>
        </authorList>
    </citation>
    <scope>IDENTIFICATION</scope>
    <source>
        <tissue evidence="2">Leaf</tissue>
    </source>
</reference>
<organism evidence="1 2">
    <name type="scientific">Nicotiana tabacum</name>
    <name type="common">Common tobacco</name>
    <dbReference type="NCBI Taxonomy" id="4097"/>
    <lineage>
        <taxon>Eukaryota</taxon>
        <taxon>Viridiplantae</taxon>
        <taxon>Streptophyta</taxon>
        <taxon>Embryophyta</taxon>
        <taxon>Tracheophyta</taxon>
        <taxon>Spermatophyta</taxon>
        <taxon>Magnoliopsida</taxon>
        <taxon>eudicotyledons</taxon>
        <taxon>Gunneridae</taxon>
        <taxon>Pentapetalae</taxon>
        <taxon>asterids</taxon>
        <taxon>lamiids</taxon>
        <taxon>Solanales</taxon>
        <taxon>Solanaceae</taxon>
        <taxon>Nicotianoideae</taxon>
        <taxon>Nicotianeae</taxon>
        <taxon>Nicotiana</taxon>
    </lineage>
</organism>
<proteinExistence type="predicted"/>
<keyword evidence="1" id="KW-1185">Reference proteome</keyword>
<gene>
    <name evidence="2" type="primary">LOC142172922</name>
</gene>
<dbReference type="RefSeq" id="XP_075093098.1">
    <property type="nucleotide sequence ID" value="XM_075236997.1"/>
</dbReference>
<accession>A0AC58T7E2</accession>
<name>A0AC58T7E2_TOBAC</name>
<evidence type="ECO:0000313" key="2">
    <source>
        <dbReference type="RefSeq" id="XP_075093098.1"/>
    </source>
</evidence>
<dbReference type="Proteomes" id="UP000790787">
    <property type="component" value="Chromosome 18"/>
</dbReference>
<sequence>MSTNQNKPFSVREDIPLELHMWWHDLGNDSRKIATKALGGLIGLLKVKPRKDVIEAFADFELTPTLEEIAGYVGFEGNLRSQYQVAPRIVTPHKYLDLLSISRDVRDGNLAKGFCTFYFLYRRYRNPRGFETPDTGLTHAGNQDKWEARRGLAFIVAFLGILVCSRKDGNIEMGLVGIVDFMAKKPNGTIVPLILAEIYRALTRCREGAKFFEGCNMLLQIWMEEHLFHRPEYLNCCMIGLECIEKHEKRVEGYEFPDGTEAWHAHLRSLTVNKIEWTFGWLSVNEVIYMSAEVCFLLLMGLRSIQPYAPHRVCEDCHICEDMTHTTFFAAVMTFVKQIMNDLDRLQRDLAHRPVARPNDVSRAPGTLIYS</sequence>
<protein>
    <submittedName>
        <fullName evidence="2">Uncharacterized protein LOC142172922</fullName>
    </submittedName>
</protein>
<evidence type="ECO:0000313" key="1">
    <source>
        <dbReference type="Proteomes" id="UP000790787"/>
    </source>
</evidence>